<keyword evidence="4" id="KW-1185">Reference proteome</keyword>
<dbReference type="Proteomes" id="UP000295270">
    <property type="component" value="Unassembled WGS sequence"/>
</dbReference>
<sequence>MEEDLRYLEFLTLNSKEIIEKQVASNRQQHSYAATIIGFTVLFIPFFLNSLEGGNQTIQLITILPIVLFISSILLMLSIFRNKPLDQALSVTKYEALINKSYKEILHYEIEANKVCYIKNNRATLKANKRYNQGIGLTTIAISIAIILLLVNSFITIEKIPTKIQVVNTTK</sequence>
<name>A0A4Y7UCW7_9FLAO</name>
<organism evidence="3 5">
    <name type="scientific">Flavobacterium circumlabens</name>
    <dbReference type="NCBI Taxonomy" id="2133765"/>
    <lineage>
        <taxon>Bacteria</taxon>
        <taxon>Pseudomonadati</taxon>
        <taxon>Bacteroidota</taxon>
        <taxon>Flavobacteriia</taxon>
        <taxon>Flavobacteriales</taxon>
        <taxon>Flavobacteriaceae</taxon>
        <taxon>Flavobacterium</taxon>
    </lineage>
</organism>
<evidence type="ECO:0000313" key="4">
    <source>
        <dbReference type="Proteomes" id="UP000295270"/>
    </source>
</evidence>
<dbReference type="EMBL" id="QWDN01000003">
    <property type="protein sequence ID" value="TEB44275.1"/>
    <property type="molecule type" value="Genomic_DNA"/>
</dbReference>
<accession>A0A4Y7UCW7</accession>
<keyword evidence="1" id="KW-0472">Membrane</keyword>
<comment type="caution">
    <text evidence="3">The sequence shown here is derived from an EMBL/GenBank/DDBJ whole genome shotgun (WGS) entry which is preliminary data.</text>
</comment>
<dbReference type="RefSeq" id="WP_132034971.1">
    <property type="nucleotide sequence ID" value="NZ_JBDSHJ010000034.1"/>
</dbReference>
<protein>
    <submittedName>
        <fullName evidence="3">Uncharacterized protein</fullName>
    </submittedName>
</protein>
<dbReference type="Proteomes" id="UP000298340">
    <property type="component" value="Unassembled WGS sequence"/>
</dbReference>
<dbReference type="EMBL" id="SLWA01000003">
    <property type="protein sequence ID" value="TCN58866.1"/>
    <property type="molecule type" value="Genomic_DNA"/>
</dbReference>
<evidence type="ECO:0000313" key="2">
    <source>
        <dbReference type="EMBL" id="TCN58866.1"/>
    </source>
</evidence>
<reference evidence="2" key="3">
    <citation type="submission" date="2019-03" db="EMBL/GenBank/DDBJ databases">
        <authorList>
            <person name="Whitman W."/>
            <person name="Huntemann M."/>
            <person name="Clum A."/>
            <person name="Pillay M."/>
            <person name="Palaniappan K."/>
            <person name="Varghese N."/>
            <person name="Mikhailova N."/>
            <person name="Stamatis D."/>
            <person name="Reddy T."/>
            <person name="Daum C."/>
            <person name="Shapiro N."/>
            <person name="Ivanova N."/>
            <person name="Kyrpides N."/>
            <person name="Woyke T."/>
        </authorList>
    </citation>
    <scope>NUCLEOTIDE SEQUENCE</scope>
    <source>
        <strain evidence="2">P5626</strain>
    </source>
</reference>
<proteinExistence type="predicted"/>
<dbReference type="AlphaFoldDB" id="A0A4Y7UCW7"/>
<feature type="transmembrane region" description="Helical" evidence="1">
    <location>
        <begin position="60"/>
        <end position="80"/>
    </location>
</feature>
<dbReference type="OrthoDB" id="1375024at2"/>
<feature type="transmembrane region" description="Helical" evidence="1">
    <location>
        <begin position="135"/>
        <end position="155"/>
    </location>
</feature>
<feature type="transmembrane region" description="Helical" evidence="1">
    <location>
        <begin position="31"/>
        <end position="48"/>
    </location>
</feature>
<gene>
    <name evidence="3" type="ORF">D0809_10990</name>
    <name evidence="2" type="ORF">EV142_103313</name>
</gene>
<evidence type="ECO:0000313" key="5">
    <source>
        <dbReference type="Proteomes" id="UP000298340"/>
    </source>
</evidence>
<reference evidence="3 5" key="2">
    <citation type="journal article" date="2018" name="Syst. Appl. Microbiol.">
        <title>Flavobacterium circumlabens sp. nov. and Flavobacterium cupreum sp. nov., two psychrotrophic species isolated from Antarctic environmental samples.</title>
        <authorList>
            <person name="Kralova S."/>
            <person name="Busse H.J."/>
            <person name="Svec P."/>
            <person name="Maslanova I."/>
            <person name="Stankova E."/>
            <person name="Bartak M."/>
            <person name="Sedlacek I."/>
        </authorList>
    </citation>
    <scope>NUCLEOTIDE SEQUENCE [LARGE SCALE GENOMIC DNA]</scope>
    <source>
        <strain evidence="3 5">CCM 8828</strain>
    </source>
</reference>
<reference evidence="2 4" key="1">
    <citation type="journal article" date="2015" name="Stand. Genomic Sci.">
        <title>Genomic Encyclopedia of Bacterial and Archaeal Type Strains, Phase III: the genomes of soil and plant-associated and newly described type strains.</title>
        <authorList>
            <person name="Whitman W.B."/>
            <person name="Woyke T."/>
            <person name="Klenk H.P."/>
            <person name="Zhou Y."/>
            <person name="Lilburn T.G."/>
            <person name="Beck B.J."/>
            <person name="De Vos P."/>
            <person name="Vandamme P."/>
            <person name="Eisen J.A."/>
            <person name="Garrity G."/>
            <person name="Hugenholtz P."/>
            <person name="Kyrpides N.C."/>
        </authorList>
    </citation>
    <scope>NUCLEOTIDE SEQUENCE [LARGE SCALE GENOMIC DNA]</scope>
    <source>
        <strain evidence="2 4">P5626</strain>
    </source>
</reference>
<keyword evidence="1" id="KW-0812">Transmembrane</keyword>
<evidence type="ECO:0000313" key="3">
    <source>
        <dbReference type="EMBL" id="TEB44275.1"/>
    </source>
</evidence>
<evidence type="ECO:0000256" key="1">
    <source>
        <dbReference type="SAM" id="Phobius"/>
    </source>
</evidence>
<keyword evidence="1" id="KW-1133">Transmembrane helix</keyword>